<gene>
    <name evidence="1" type="ORF">C4532_09425</name>
</gene>
<dbReference type="Proteomes" id="UP000285961">
    <property type="component" value="Unassembled WGS sequence"/>
</dbReference>
<dbReference type="InterPro" id="IPR002822">
    <property type="entry name" value="Ni_insertion"/>
</dbReference>
<evidence type="ECO:0000313" key="1">
    <source>
        <dbReference type="EMBL" id="RJP70307.1"/>
    </source>
</evidence>
<name>A0A419EYX5_9BACT</name>
<dbReference type="Gene3D" id="3.30.70.1380">
    <property type="entry name" value="Transcriptional regulatory protein pf0864 domain like"/>
    <property type="match status" value="1"/>
</dbReference>
<dbReference type="EMBL" id="QZKI01000071">
    <property type="protein sequence ID" value="RJP70307.1"/>
    <property type="molecule type" value="Genomic_DNA"/>
</dbReference>
<comment type="caution">
    <text evidence="1">The sequence shown here is derived from an EMBL/GenBank/DDBJ whole genome shotgun (WGS) entry which is preliminary data.</text>
</comment>
<organism evidence="1 2">
    <name type="scientific">Candidatus Abyssobacteria bacterium SURF_17</name>
    <dbReference type="NCBI Taxonomy" id="2093361"/>
    <lineage>
        <taxon>Bacteria</taxon>
        <taxon>Pseudomonadati</taxon>
        <taxon>Candidatus Hydrogenedentota</taxon>
        <taxon>Candidatus Abyssobacteria</taxon>
    </lineage>
</organism>
<accession>A0A419EYX5</accession>
<sequence>MKKDGVLILAQVDHLTGEELGFAIDQIMRWGANNVYVFPGITKKGRSGCVLLIDINPDNEPEWARLLAEELSIYGYHRVLTSHYCSQCHERICTVVVRKGRARLRAQIHVKTSKGGKGYCRVEHSDLVRLREQVKEKLKIGVSLSQLRASIESYGRPEAKDIIEIDVGA</sequence>
<dbReference type="AlphaFoldDB" id="A0A419EYX5"/>
<evidence type="ECO:0000313" key="2">
    <source>
        <dbReference type="Proteomes" id="UP000285961"/>
    </source>
</evidence>
<protein>
    <submittedName>
        <fullName evidence="1">DUF111 family protein</fullName>
    </submittedName>
</protein>
<proteinExistence type="predicted"/>
<reference evidence="1 2" key="1">
    <citation type="journal article" date="2017" name="ISME J.">
        <title>Energy and carbon metabolisms in a deep terrestrial subsurface fluid microbial community.</title>
        <authorList>
            <person name="Momper L."/>
            <person name="Jungbluth S.P."/>
            <person name="Lee M.D."/>
            <person name="Amend J.P."/>
        </authorList>
    </citation>
    <scope>NUCLEOTIDE SEQUENCE [LARGE SCALE GENOMIC DNA]</scope>
    <source>
        <strain evidence="1">SURF_17</strain>
    </source>
</reference>
<dbReference type="Pfam" id="PF01969">
    <property type="entry name" value="Ni_insertion"/>
    <property type="match status" value="1"/>
</dbReference>